<proteinExistence type="predicted"/>
<dbReference type="OrthoDB" id="5325112at2759"/>
<organism evidence="7 8">
    <name type="scientific">Hortaea werneckii</name>
    <name type="common">Black yeast</name>
    <name type="synonym">Cladosporium werneckii</name>
    <dbReference type="NCBI Taxonomy" id="91943"/>
    <lineage>
        <taxon>Eukaryota</taxon>
        <taxon>Fungi</taxon>
        <taxon>Dikarya</taxon>
        <taxon>Ascomycota</taxon>
        <taxon>Pezizomycotina</taxon>
        <taxon>Dothideomycetes</taxon>
        <taxon>Dothideomycetidae</taxon>
        <taxon>Mycosphaerellales</taxon>
        <taxon>Teratosphaeriaceae</taxon>
        <taxon>Hortaea</taxon>
    </lineage>
</organism>
<dbReference type="GO" id="GO:0005737">
    <property type="term" value="C:cytoplasm"/>
    <property type="evidence" value="ECO:0007669"/>
    <property type="project" value="UniProtKB-SubCell"/>
</dbReference>
<keyword evidence="3" id="KW-0963">Cytoplasm</keyword>
<evidence type="ECO:0000256" key="2">
    <source>
        <dbReference type="ARBA" id="ARBA00022448"/>
    </source>
</evidence>
<dbReference type="GO" id="GO:0034058">
    <property type="term" value="P:endosomal vesicle fusion"/>
    <property type="evidence" value="ECO:0007669"/>
    <property type="project" value="TreeGrafter"/>
</dbReference>
<comment type="subcellular location">
    <subcellularLocation>
        <location evidence="1">Cytoplasm</location>
    </subcellularLocation>
</comment>
<dbReference type="PANTHER" id="PTHR12894">
    <property type="entry name" value="CNH DOMAIN CONTAINING"/>
    <property type="match status" value="1"/>
</dbReference>
<evidence type="ECO:0000313" key="7">
    <source>
        <dbReference type="EMBL" id="RMY23067.1"/>
    </source>
</evidence>
<feature type="compositionally biased region" description="Polar residues" evidence="5">
    <location>
        <begin position="310"/>
        <end position="319"/>
    </location>
</feature>
<reference evidence="7 8" key="1">
    <citation type="journal article" date="2018" name="BMC Genomics">
        <title>Genomic evidence for intraspecific hybridization in a clonal and extremely halotolerant yeast.</title>
        <authorList>
            <person name="Gostincar C."/>
            <person name="Stajich J.E."/>
            <person name="Zupancic J."/>
            <person name="Zalar P."/>
            <person name="Gunde-Cimerman N."/>
        </authorList>
    </citation>
    <scope>NUCLEOTIDE SEQUENCE [LARGE SCALE GENOMIC DNA]</scope>
    <source>
        <strain evidence="7 8">EXF-6669</strain>
    </source>
</reference>
<dbReference type="PANTHER" id="PTHR12894:SF27">
    <property type="entry name" value="TRANSFORMING GROWTH FACTOR-BETA RECEPTOR-ASSOCIATED PROTEIN 1"/>
    <property type="match status" value="1"/>
</dbReference>
<evidence type="ECO:0000256" key="1">
    <source>
        <dbReference type="ARBA" id="ARBA00004496"/>
    </source>
</evidence>
<dbReference type="Proteomes" id="UP000271337">
    <property type="component" value="Unassembled WGS sequence"/>
</dbReference>
<accession>A0A3M7A6K8</accession>
<dbReference type="VEuPathDB" id="FungiDB:BTJ68_06007"/>
<keyword evidence="2" id="KW-0813">Transport</keyword>
<dbReference type="GO" id="GO:0006914">
    <property type="term" value="P:autophagy"/>
    <property type="evidence" value="ECO:0007669"/>
    <property type="project" value="TreeGrafter"/>
</dbReference>
<evidence type="ECO:0000256" key="4">
    <source>
        <dbReference type="ARBA" id="ARBA00022927"/>
    </source>
</evidence>
<evidence type="ECO:0000259" key="6">
    <source>
        <dbReference type="PROSITE" id="PS50219"/>
    </source>
</evidence>
<dbReference type="InterPro" id="IPR032914">
    <property type="entry name" value="Vam6/VPS39/TRAP1"/>
</dbReference>
<evidence type="ECO:0000256" key="3">
    <source>
        <dbReference type="ARBA" id="ARBA00022490"/>
    </source>
</evidence>
<sequence length="1251" mass="136873">MRLELELEMAQAGAEGSSTIRLAESALEMDASRFTTYTSGTSVTAGMEVPSASHAAASDPPPEDPPGPYVLRDLIRDIPLATQEDGTVASITCVDAWNGNLYIGTSAGDVLHYVSISGESDDGDEDQPSYIFATKLEPPYTTQQEGADRGVKQLLVLPDAGKACVLCNGTVTFYTLPELSPAFEGKIKQPGCLWVGGIDHNEAAREGSSAQAKGTVVVICLKQRLRLIRIGEEARKIRDIELGGVSAVQRRDDLACVADGQSYSLLDVVNQRKIELFPISSSAQPEPTEPQPQQINPPRSRDESARRSFSAATSPQRQSRAQERNFSAGAEHLRPDSSSPWPARSSSRQEGPTATAAPSSPTPGSREGSPTKNPLADNSARTSGEAPREPVKPLPPNIVSPTPNEFLLTTGTKLSEPGVGMFVNLEGDVVRGTIEFSTYPESLVLDGSSQDDSSSGSGDDAEGYVLALVNQETNGKNSKVIEAQRWDVDPSEVHASQSWLSINAASQDVTETSGVGLKLATTTSQLAANEIKHSLRLRRLNLGNEKTPPDDAETRRNEEEDRFASRFAQVHASVLLYHGSRISWVVRNALILQLDHQLNQAIKRGTTASSTMNLTIDVHIAQRVANSIRGQEPKTELDFLTLTYIRQKASLLLFGNLVLQTMQGFISYEHDKRRAEDALIAGEVDPRTILSLVPRLAGEVEEGAHGIWVPQGLTDIETLLRQAIRAGGPSPSSGDDTNWEDAKGAYGDNLLQLVKRYLISWRKKKGFGSVADETQVFRSVDAALLHVLLMLDTQTTSRGPAAQGTLRAELNDVVDKGVECFDRAKELCEEYHRLYVLSRLYQSRKMVGDVLATWRRIIEGEEDRGGELVDGEQDVRRYLTKLRDQKLVQDYGAWLATRNPRLGVQVFADENARVKFQPQDAVAILKEKAPGAVKEYLEHLVFGKNHSIYVKDLIAFYLDAVLSQLRDSQEARDMLIQSYETYRALRPPKPTYRQFITDNAPTAEPAKEWWNNRLRLLQLIGGSHGGGAVTAGREEEEEQYSRQLAERLREYSAELVPEMILLNGREGKHDEALKLLVHGLGDYDTAIRYCLLGGSASLFHPGSGTSGSTLGDQHQQQQVPPSSPLPPPTKPLQASLFRALLRESFHIADLSERLERTAELLERFGGWFDVAEVLALIPDGWSVELVSGFLVHALRRLVRERQESVVVKGLAGAQNLRCAGSWGEKVGGFKAVVVREGEGDEGEEGGVVGTG</sequence>
<evidence type="ECO:0000256" key="5">
    <source>
        <dbReference type="SAM" id="MobiDB-lite"/>
    </source>
</evidence>
<dbReference type="InterPro" id="IPR001180">
    <property type="entry name" value="CNH_dom"/>
</dbReference>
<comment type="caution">
    <text evidence="7">The sequence shown here is derived from an EMBL/GenBank/DDBJ whole genome shotgun (WGS) entry which is preliminary data.</text>
</comment>
<dbReference type="PROSITE" id="PS50219">
    <property type="entry name" value="CNH"/>
    <property type="match status" value="1"/>
</dbReference>
<feature type="domain" description="CNH" evidence="6">
    <location>
        <begin position="88"/>
        <end position="496"/>
    </location>
</feature>
<name>A0A3M7A6K8_HORWE</name>
<dbReference type="EMBL" id="QWIL01000149">
    <property type="protein sequence ID" value="RMY23067.1"/>
    <property type="molecule type" value="Genomic_DNA"/>
</dbReference>
<evidence type="ECO:0000313" key="8">
    <source>
        <dbReference type="Proteomes" id="UP000271337"/>
    </source>
</evidence>
<protein>
    <recommendedName>
        <fullName evidence="6">CNH domain-containing protein</fullName>
    </recommendedName>
</protein>
<feature type="compositionally biased region" description="Low complexity" evidence="5">
    <location>
        <begin position="336"/>
        <end position="365"/>
    </location>
</feature>
<feature type="region of interest" description="Disordered" evidence="5">
    <location>
        <begin position="279"/>
        <end position="405"/>
    </location>
</feature>
<keyword evidence="4" id="KW-0653">Protein transport</keyword>
<feature type="region of interest" description="Disordered" evidence="5">
    <location>
        <begin position="1103"/>
        <end position="1129"/>
    </location>
</feature>
<dbReference type="GO" id="GO:0015031">
    <property type="term" value="P:protein transport"/>
    <property type="evidence" value="ECO:0007669"/>
    <property type="project" value="UniProtKB-KW"/>
</dbReference>
<dbReference type="AlphaFoldDB" id="A0A3M7A6K8"/>
<gene>
    <name evidence="7" type="ORF">D0867_02294</name>
</gene>
<dbReference type="GO" id="GO:0016020">
    <property type="term" value="C:membrane"/>
    <property type="evidence" value="ECO:0007669"/>
    <property type="project" value="TreeGrafter"/>
</dbReference>